<evidence type="ECO:0000313" key="9">
    <source>
        <dbReference type="Proteomes" id="UP000054770"/>
    </source>
</evidence>
<comment type="cofactor">
    <cofactor evidence="1">
        <name>Fe(3+)</name>
        <dbReference type="ChEBI" id="CHEBI:29034"/>
    </cofactor>
</comment>
<name>A0A158G4R0_9BURK</name>
<comment type="caution">
    <text evidence="8">The sequence shown here is derived from an EMBL/GenBank/DDBJ whole genome shotgun (WGS) entry which is preliminary data.</text>
</comment>
<dbReference type="GO" id="GO:0009712">
    <property type="term" value="P:catechol-containing compound metabolic process"/>
    <property type="evidence" value="ECO:0007669"/>
    <property type="project" value="InterPro"/>
</dbReference>
<dbReference type="PANTHER" id="PTHR33711">
    <property type="entry name" value="DIOXYGENASE, PUTATIVE (AFU_ORTHOLOGUE AFUA_2G02910)-RELATED"/>
    <property type="match status" value="1"/>
</dbReference>
<dbReference type="CDD" id="cd03461">
    <property type="entry name" value="1_2-HQD"/>
    <property type="match status" value="1"/>
</dbReference>
<accession>A0A158G4R0</accession>
<organism evidence="8 9">
    <name type="scientific">Caballeronia choica</name>
    <dbReference type="NCBI Taxonomy" id="326476"/>
    <lineage>
        <taxon>Bacteria</taxon>
        <taxon>Pseudomonadati</taxon>
        <taxon>Pseudomonadota</taxon>
        <taxon>Betaproteobacteria</taxon>
        <taxon>Burkholderiales</taxon>
        <taxon>Burkholderiaceae</taxon>
        <taxon>Caballeronia</taxon>
    </lineage>
</organism>
<dbReference type="SUPFAM" id="SSF49482">
    <property type="entry name" value="Aromatic compound dioxygenase"/>
    <property type="match status" value="1"/>
</dbReference>
<keyword evidence="5" id="KW-0560">Oxidoreductase</keyword>
<dbReference type="InterPro" id="IPR000627">
    <property type="entry name" value="Intradiol_dOase_C"/>
</dbReference>
<dbReference type="RefSeq" id="WP_087643497.1">
    <property type="nucleotide sequence ID" value="NZ_FCON02000009.1"/>
</dbReference>
<protein>
    <submittedName>
        <fullName evidence="8">Intradiol ring-cleavage dioxygenase</fullName>
    </submittedName>
</protein>
<dbReference type="EMBL" id="FCON02000009">
    <property type="protein sequence ID" value="SAL27046.1"/>
    <property type="molecule type" value="Genomic_DNA"/>
</dbReference>
<dbReference type="InterPro" id="IPR050770">
    <property type="entry name" value="Intradiol_RC_Dioxygenase"/>
</dbReference>
<proteinExistence type="inferred from homology"/>
<dbReference type="InterPro" id="IPR015889">
    <property type="entry name" value="Intradiol_dOase_core"/>
</dbReference>
<dbReference type="OrthoDB" id="9800887at2"/>
<dbReference type="Pfam" id="PF04444">
    <property type="entry name" value="Dioxygenase_N"/>
    <property type="match status" value="1"/>
</dbReference>
<reference evidence="8" key="1">
    <citation type="submission" date="2016-01" db="EMBL/GenBank/DDBJ databases">
        <authorList>
            <person name="Peeters C."/>
        </authorList>
    </citation>
    <scope>NUCLEOTIDE SEQUENCE [LARGE SCALE GENOMIC DNA]</scope>
    <source>
        <strain evidence="8">LMG 22940</strain>
    </source>
</reference>
<sequence length="288" mass="32217">MRNMTEAEMTDVVLQRYADAPDPRLRTIMRSLIRHLHAFVRDVRLTEAEWLAGIEFLTRTGQISDNKRQEMILLSDNLGVSALVNMVSASVPEGATESTVLGPFYVPESPAREWGESVLLRDGDDVPLLIHGRVLGPQGEPVPGATIEIWQTDANGMYDIQDKAQPEHNLRGWYRARQNGEYLLKTIRPTSYPIPTDGPVGDLLRATARHPFRPAHLHAVVCAPGYQKLTTHLFDAEDTWLDSDVVFAVKSSLIRQFTLNESAEAAAKWGTRGAFWELANDFVLSKSE</sequence>
<dbReference type="AlphaFoldDB" id="A0A158G4R0"/>
<comment type="similarity">
    <text evidence="2">Belongs to the intradiol ring-cleavage dioxygenase family.</text>
</comment>
<evidence type="ECO:0000259" key="7">
    <source>
        <dbReference type="PROSITE" id="PS00083"/>
    </source>
</evidence>
<evidence type="ECO:0000256" key="6">
    <source>
        <dbReference type="ARBA" id="ARBA00023004"/>
    </source>
</evidence>
<dbReference type="PROSITE" id="PS00083">
    <property type="entry name" value="INTRADIOL_DIOXYGENAS"/>
    <property type="match status" value="1"/>
</dbReference>
<gene>
    <name evidence="8" type="ORF">AWB68_01272</name>
</gene>
<evidence type="ECO:0000256" key="1">
    <source>
        <dbReference type="ARBA" id="ARBA00001965"/>
    </source>
</evidence>
<evidence type="ECO:0000256" key="3">
    <source>
        <dbReference type="ARBA" id="ARBA00022723"/>
    </source>
</evidence>
<feature type="domain" description="Intradiol ring-cleavage dioxygenases" evidence="7">
    <location>
        <begin position="130"/>
        <end position="158"/>
    </location>
</feature>
<dbReference type="InterPro" id="IPR039390">
    <property type="entry name" value="1_2-HQD/HQD"/>
</dbReference>
<dbReference type="Proteomes" id="UP000054770">
    <property type="component" value="Unassembled WGS sequence"/>
</dbReference>
<evidence type="ECO:0000256" key="4">
    <source>
        <dbReference type="ARBA" id="ARBA00022964"/>
    </source>
</evidence>
<dbReference type="GO" id="GO:0008199">
    <property type="term" value="F:ferric iron binding"/>
    <property type="evidence" value="ECO:0007669"/>
    <property type="project" value="InterPro"/>
</dbReference>
<keyword evidence="3" id="KW-0479">Metal-binding</keyword>
<dbReference type="PANTHER" id="PTHR33711:SF7">
    <property type="entry name" value="INTRADIOL RING-CLEAVAGE DIOXYGENASES DOMAIN-CONTAINING PROTEIN-RELATED"/>
    <property type="match status" value="1"/>
</dbReference>
<evidence type="ECO:0000256" key="5">
    <source>
        <dbReference type="ARBA" id="ARBA00023002"/>
    </source>
</evidence>
<dbReference type="Pfam" id="PF00775">
    <property type="entry name" value="Dioxygenase_C"/>
    <property type="match status" value="1"/>
</dbReference>
<keyword evidence="4 8" id="KW-0223">Dioxygenase</keyword>
<dbReference type="GO" id="GO:0018576">
    <property type="term" value="F:catechol 1,2-dioxygenase activity"/>
    <property type="evidence" value="ECO:0007669"/>
    <property type="project" value="InterPro"/>
</dbReference>
<evidence type="ECO:0000313" key="8">
    <source>
        <dbReference type="EMBL" id="SAL27046.1"/>
    </source>
</evidence>
<keyword evidence="6" id="KW-0408">Iron</keyword>
<dbReference type="InterPro" id="IPR007535">
    <property type="entry name" value="Catechol_dOase_N"/>
</dbReference>
<dbReference type="Gene3D" id="2.60.130.10">
    <property type="entry name" value="Aromatic compound dioxygenase"/>
    <property type="match status" value="1"/>
</dbReference>
<keyword evidence="9" id="KW-1185">Reference proteome</keyword>
<evidence type="ECO:0000256" key="2">
    <source>
        <dbReference type="ARBA" id="ARBA00007825"/>
    </source>
</evidence>